<evidence type="ECO:0000256" key="1">
    <source>
        <dbReference type="ARBA" id="ARBA00006545"/>
    </source>
</evidence>
<reference evidence="9" key="2">
    <citation type="submission" date="2021-08" db="EMBL/GenBank/DDBJ databases">
        <authorList>
            <person name="Eriksson T."/>
        </authorList>
    </citation>
    <scope>NUCLEOTIDE SEQUENCE</scope>
    <source>
        <strain evidence="9">Stoneville</strain>
        <tissue evidence="9">Whole head</tissue>
    </source>
</reference>
<feature type="domain" description="Vacuolar protein sorting-associated protein 13 VPS13 adaptor binding" evidence="7">
    <location>
        <begin position="2146"/>
        <end position="2588"/>
    </location>
</feature>
<dbReference type="EMBL" id="JABDTM020027101">
    <property type="protein sequence ID" value="KAH0811015.1"/>
    <property type="molecule type" value="Genomic_DNA"/>
</dbReference>
<feature type="region of interest" description="Disordered" evidence="4">
    <location>
        <begin position="1870"/>
        <end position="1899"/>
    </location>
</feature>
<dbReference type="Pfam" id="PF25037">
    <property type="entry name" value="VPS13_C"/>
    <property type="match status" value="1"/>
</dbReference>
<dbReference type="PANTHER" id="PTHR16166">
    <property type="entry name" value="VACUOLAR PROTEIN SORTING-ASSOCIATED PROTEIN VPS13"/>
    <property type="match status" value="1"/>
</dbReference>
<evidence type="ECO:0000313" key="10">
    <source>
        <dbReference type="Proteomes" id="UP000719412"/>
    </source>
</evidence>
<reference evidence="9" key="1">
    <citation type="journal article" date="2020" name="J Insects Food Feed">
        <title>The yellow mealworm (Tenebrio molitor) genome: a resource for the emerging insects as food and feed industry.</title>
        <authorList>
            <person name="Eriksson T."/>
            <person name="Andere A."/>
            <person name="Kelstrup H."/>
            <person name="Emery V."/>
            <person name="Picard C."/>
        </authorList>
    </citation>
    <scope>NUCLEOTIDE SEQUENCE</scope>
    <source>
        <strain evidence="9">Stoneville</strain>
        <tissue evidence="9">Whole head</tissue>
    </source>
</reference>
<sequence length="3313" mass="379059">MQPSVLSKQSRHSDIDLKVGAWLTIRMLEGAVARLLNHLLGKYVVDLDTENLNVGIFSGLVQLTDLKLKTEALYELGLPIEVKAGTIGKVWLQIPWTSLWSQPVVVNVEDLHIVAGPLLTSEPFDADKNKRLFRAFKRKLLADLDTEGHIIGGPNSFSDHLVTNILNTLQFSITNVHIRYEDLISYKTPISAGLCVGNITAETTNSKWRPCKPENNSNTCHYLVKIETLSTYWNCDAKLATWNLPSQYYSWRNAMSNSLQNFSMNDESFNFVLKPMTTKIKITMNKSNSGNIANCLTDVIVQDCNIQMCKEQYDSILAVGDSLRRILTSWNFITLRPRERILENKKNWWKYAYLAVLEQRVRPYAWKNIRNVRQHYRGYMQTYKQIILNPNDTELKLDLQKYEDNLSIVNIVIARQQARLLVQSRSLSEKNFWSMLPSPERTLLCKKIGFYDKNCDQLRIEQQYNLRMGNVSFSITNNSKEILLLTLTQINLTVHPNLLENSFKALVKVEGLILEGSNEEEQLISIIASEHLSTSPAYFFKAELEKMPSNSKYSYKLNLSLDSVECLYNQQFFEDMSEYLDNEYLPKTSLLSYVSGWPEAIRSFFDTKLAEKWDMTLNVKVPFFVIPEYGSFLKADNILVVDLGRYLITTELCQSIDLIENATQMEMEEQLYSKLLLECTDMQVLFCQNSDNWKDERKEKDTDLHIISKTAFSAVYARCSRLEKSFPRYKFNINFHSLKVNMSERKSGQILKFFSINGNYLEVGETENKTELNFQRDRIKGQISVKYLVEVEASVSIKDNFIKIKRGKGDKSLQNKTGKCIDNVKKEDMNEAWARYVDLPGLDDNISPHNNIIVLLGFVITEFSLVLSKSSDSTDRQYLMFRLGVLSADVALMTYGPACQISINSVLLTDKLHTTPSGQYLDLVYSPFPSTVDVITILYRKVSASCPDFWSHFHGVETSLVADFGTIHLLLHQEAIHTLIKYSNYLLNKLRVQTPLPVREIALRTVKFLNSVLHQQPAAPVPPGSVKFSHSARLADINVRVCDSDFDIINIQLSGLEMDFLFRANERFVFRSYLSNINVEHLSEVTLYTKVLSTDEDKVFELKYVRQASHIKQRSDMSNRDEPTGGSFKFQLGQIHLTLLYKLIVQIQRFVVNLEAIPYLNHIIEYLYKAVTTVTDTLKANTKIHLAISVCGPILLFPQKSSSPNVMIIDTGELHVENFFKEYNSDTMENILLKWTGITVTRGVMTLTPSLEMQETLIEPINLNFDIKRYTNIKSAQKFWDVDGALDCIQITLGQRDISTILSIYKDNIGEGKIVDLFPNQITAPHCTFAIDETVKTLEAFFCEPKQKNIVAKFALDEITLLLFFDSGELLSSPIRDLNHGLCKFKIAEVNTTFTIYTDGSLDGKLSADGVLIEEIGPDANIYDKGILQSPIDDNKNNNCNITINRAPIVDVTFHQSKAGDKSADIIIGRLSLSLSVPFCEKLALFVLECLPKDNSDVGIINHGYECDTHQSDLETKEYSASLTISLRINKPEFIFVVETTSNKKRYFITHTEILSDYSRHGSRLNLVVSLSGLHSLFYDIGVHSSDPYVILKQCDVEFSKCDSEEKGKKIIASVSSIYIQICSRVVHSLTDILNDITEHFKVPEIENKFECRPASKPESEDLWEAKKIEEFSHQQDEPTFEDKLATKEIDLHEILLVPKFDIVLIFELEETQVLLIKSTMEVTVYDWSSLLNCTCELTIQANYFNENLQAWEPVLDPVVIDEKDYKPWDILIKIFQDKSLPMLGTIDNKSKNHATKEKKNTPTTTEDEDSGEDMMYLEPINPLHNRNNRRVKTSLSTFLDDSDSENEDGAMEKLAAAISDLFTGDWNESEDSDYIHSSEGEDESDDNVKPKAQEDKTQYHTTYTKSTYILLDAKEVLNVSVTPTFLKVLNELFTIYSNKTLSVVTNKKSINVVNDVGPQSKVELYEKKGDNNEAEDTLICVKTFENQDSAPNSPSKGMYYMVDFSEDINEDKDSTQGDVCKSDMEINYDFATISSLQFPSESTSQLFERINSHFIKVYIPSCSPIQTNCSKKSWQKLMRLHSTIPGQKYYLAAKHTITKCGRTVVISSPLQIKNETCFALSVLYQPSVLQQLNLEPVGDVTNPFETTMRIAVLEAHEHYNVPLYIAYHCKLFIQPAYAEGHYTSDSGIWWRDLATELDIAHNLHCRPRSNSNLEVFSLRVMLTKNLDIPNSQAHTVPNYVIHLLPPLILHNYLPYSLEVENVGLKQLIKIEPGEKKSVYSLDLSKDQKLLIKVKYNLLIWSGILNFTTYLDEKIVVLSSDSKEVKHLAINTKTDREGSCKVFFYTPYWIINKIGLPLQIKASATNSIYESNNEDILLFTYKRHGKQTLNVKVYDSNWSNEFGLECAGTTGLIICKDNERKKKYLFFLSIKLSQMCPRLTKIVTLLPSFLVSNNTNKHLRFMEHNEKTDLWIDIDSNQTVTFWPETSSMQMYVKYRGSKLISQAFNFAAAHSTVLRMDKGGALKVEVTGGISDSFKITFYEYKHGDAPVLVKNYCPDLFLKIQQQDQSQVTLLSPYNSLLYTWDDPTKIRKLVWNVYNNKGSGFLTDIFKDAYGEEKILFHSVTPTTSVTISSSSDDSDSSDSVKTTMNKKVRRDKIIIYWLCYGDGLQRVLLFTQEPRIFNSVLKNYFLEHCEIECLVSLCGVGVSLFTSDSSKKEHVYTSLVDTPAIWEVNVGHKWKTLTLELASWIEDKYKLHYKKCQLRDYIHIDFEKMYMLKPFFAELKRTYTPAVYFQLRKSKNYQHYNFKINTMQVDNKVNNTIVLYPLPTNMVKGLNSFVDVNIFKCSTKDCDIYRHIKINIKDFYLNIENDLFIDIRDLIAQYKKFCDETTVSYINDMKSIQDLTISKPAGPQTGRSVIEYLSLSNFDIQLHISNKTQISLHSSNLPLCKILDYLFPVNISPYMPLEGVLHKVSAIEQVYLCDHLSTTLGDLLQQTMSQFLQQYYSHVLGLQVLVNTFAIQPAIMHPQIDSEKMANTLLYGSRCLLSHINMSPAALEQCVIDIFANQTIENIQRIRRHGSYQKSEVVPKMITASCRNFHSGVPNALNQLIVKKQNAGINCDGEMFFRTTGKALYSLITRHPDDKSDSVEVAREALRRASILGEPIRIQQRLTRYYNKYLGLKPFSVYESMGQYLLETVGSCRFSNDTYWSHASIDKIGKSILLVSLQHVIRINKCRLWGPWDVEWAIDLDDIISMPKITSAELVFNMRQNESNARELLLKISGDKDMLTWIHEKIEQAIIVSMEEKSWTVAENP</sequence>
<evidence type="ECO:0000259" key="7">
    <source>
        <dbReference type="Pfam" id="PF25036"/>
    </source>
</evidence>
<evidence type="ECO:0000259" key="5">
    <source>
        <dbReference type="Pfam" id="PF12624"/>
    </source>
</evidence>
<name>A0A8J6H3A7_TENMO</name>
<keyword evidence="2" id="KW-0813">Transport</keyword>
<accession>A0A8J6H3A7</accession>
<comment type="similarity">
    <text evidence="1">Belongs to the VPS13 family.</text>
</comment>
<dbReference type="PANTHER" id="PTHR16166:SF93">
    <property type="entry name" value="INTERMEMBRANE LIPID TRANSFER PROTEIN VPS13"/>
    <property type="match status" value="1"/>
</dbReference>
<evidence type="ECO:0008006" key="11">
    <source>
        <dbReference type="Google" id="ProtNLM"/>
    </source>
</evidence>
<dbReference type="Pfam" id="PF25033">
    <property type="entry name" value="VPS13_M"/>
    <property type="match status" value="1"/>
</dbReference>
<keyword evidence="3" id="KW-0445">Lipid transport</keyword>
<dbReference type="Proteomes" id="UP000719412">
    <property type="component" value="Unassembled WGS sequence"/>
</dbReference>
<feature type="compositionally biased region" description="Basic and acidic residues" evidence="4">
    <location>
        <begin position="1789"/>
        <end position="1801"/>
    </location>
</feature>
<evidence type="ECO:0000256" key="4">
    <source>
        <dbReference type="SAM" id="MobiDB-lite"/>
    </source>
</evidence>
<feature type="domain" description="Intermembrane lipid transfer protein VPS13-like C-terminal" evidence="8">
    <location>
        <begin position="3169"/>
        <end position="3273"/>
    </location>
</feature>
<feature type="domain" description="VPS13-like middle region" evidence="6">
    <location>
        <begin position="1041"/>
        <end position="1761"/>
    </location>
</feature>
<dbReference type="InterPro" id="IPR056748">
    <property type="entry name" value="VPS13-like_C"/>
</dbReference>
<dbReference type="GO" id="GO:0045053">
    <property type="term" value="P:protein retention in Golgi apparatus"/>
    <property type="evidence" value="ECO:0007669"/>
    <property type="project" value="TreeGrafter"/>
</dbReference>
<feature type="domain" description="Chorein N-terminal" evidence="5">
    <location>
        <begin position="27"/>
        <end position="424"/>
    </location>
</feature>
<evidence type="ECO:0000256" key="2">
    <source>
        <dbReference type="ARBA" id="ARBA00022448"/>
    </source>
</evidence>
<dbReference type="GO" id="GO:0006869">
    <property type="term" value="P:lipid transport"/>
    <property type="evidence" value="ECO:0007669"/>
    <property type="project" value="UniProtKB-KW"/>
</dbReference>
<feature type="compositionally biased region" description="Basic and acidic residues" evidence="4">
    <location>
        <begin position="1887"/>
        <end position="1899"/>
    </location>
</feature>
<dbReference type="InterPro" id="IPR056747">
    <property type="entry name" value="VPS13-like_M"/>
</dbReference>
<dbReference type="GO" id="GO:0006623">
    <property type="term" value="P:protein targeting to vacuole"/>
    <property type="evidence" value="ECO:0007669"/>
    <property type="project" value="TreeGrafter"/>
</dbReference>
<evidence type="ECO:0000313" key="9">
    <source>
        <dbReference type="EMBL" id="KAH0811015.1"/>
    </source>
</evidence>
<comment type="caution">
    <text evidence="9">The sequence shown here is derived from an EMBL/GenBank/DDBJ whole genome shotgun (WGS) entry which is preliminary data.</text>
</comment>
<dbReference type="InterPro" id="IPR009543">
    <property type="entry name" value="VPS13_VAB"/>
</dbReference>
<evidence type="ECO:0000256" key="3">
    <source>
        <dbReference type="ARBA" id="ARBA00023055"/>
    </source>
</evidence>
<evidence type="ECO:0000259" key="8">
    <source>
        <dbReference type="Pfam" id="PF25037"/>
    </source>
</evidence>
<dbReference type="InterPro" id="IPR026854">
    <property type="entry name" value="VPS13_N"/>
</dbReference>
<dbReference type="InterPro" id="IPR026847">
    <property type="entry name" value="VPS13"/>
</dbReference>
<dbReference type="Pfam" id="PF25036">
    <property type="entry name" value="VPS13_VAB"/>
    <property type="match status" value="1"/>
</dbReference>
<evidence type="ECO:0000259" key="6">
    <source>
        <dbReference type="Pfam" id="PF25033"/>
    </source>
</evidence>
<keyword evidence="10" id="KW-1185">Reference proteome</keyword>
<gene>
    <name evidence="9" type="ORF">GEV33_011775</name>
</gene>
<dbReference type="Pfam" id="PF12624">
    <property type="entry name" value="VPS13_N"/>
    <property type="match status" value="1"/>
</dbReference>
<proteinExistence type="inferred from homology"/>
<organism evidence="9 10">
    <name type="scientific">Tenebrio molitor</name>
    <name type="common">Yellow mealworm beetle</name>
    <dbReference type="NCBI Taxonomy" id="7067"/>
    <lineage>
        <taxon>Eukaryota</taxon>
        <taxon>Metazoa</taxon>
        <taxon>Ecdysozoa</taxon>
        <taxon>Arthropoda</taxon>
        <taxon>Hexapoda</taxon>
        <taxon>Insecta</taxon>
        <taxon>Pterygota</taxon>
        <taxon>Neoptera</taxon>
        <taxon>Endopterygota</taxon>
        <taxon>Coleoptera</taxon>
        <taxon>Polyphaga</taxon>
        <taxon>Cucujiformia</taxon>
        <taxon>Tenebrionidae</taxon>
        <taxon>Tenebrio</taxon>
    </lineage>
</organism>
<protein>
    <recommendedName>
        <fullName evidence="11">Vacuolar protein sorting-associated protein 13A</fullName>
    </recommendedName>
</protein>
<feature type="region of interest" description="Disordered" evidence="4">
    <location>
        <begin position="1787"/>
        <end position="1812"/>
    </location>
</feature>